<dbReference type="OrthoDB" id="265044at2759"/>
<accession>L8ECH1</accession>
<proteinExistence type="predicted"/>
<protein>
    <submittedName>
        <fullName evidence="1">Alternative protein DIRAS2</fullName>
    </submittedName>
</protein>
<name>L8ECH1_HUMAN</name>
<reference evidence="1" key="1">
    <citation type="journal article" date="2013" name="PLoS ONE">
        <title>Direct detection of alternative open reading frames translation products in human significantly expands the proteome.</title>
        <authorList>
            <person name="Vanderperre B."/>
            <person name="Lucier J.-F."/>
            <person name="Motard J."/>
            <person name="Tremblay G."/>
            <person name="Vanderperre S."/>
            <person name="Wisztorski M."/>
            <person name="Salzet M."/>
            <person name="Boisvert F.-M."/>
            <person name="Roucou X."/>
        </authorList>
    </citation>
    <scope>NUCLEOTIDE SEQUENCE</scope>
</reference>
<dbReference type="AlphaFoldDB" id="L8ECH1"/>
<dbReference type="ChiTaRS" id="DIRAS2">
    <property type="organism name" value="human"/>
</dbReference>
<evidence type="ECO:0000313" key="1">
    <source>
        <dbReference type="EMBL" id="CCQ43557.1"/>
    </source>
</evidence>
<gene>
    <name evidence="1" type="primary">DIRAS2</name>
</gene>
<dbReference type="EMBL" id="HF584060">
    <property type="protein sequence ID" value="CCQ43557.1"/>
    <property type="molecule type" value="Genomic_DNA"/>
</dbReference>
<organism evidence="1">
    <name type="scientific">Homo sapiens</name>
    <name type="common">Human</name>
    <dbReference type="NCBI Taxonomy" id="9606"/>
    <lineage>
        <taxon>Eukaryota</taxon>
        <taxon>Metazoa</taxon>
        <taxon>Chordata</taxon>
        <taxon>Craniata</taxon>
        <taxon>Vertebrata</taxon>
        <taxon>Euteleostomi</taxon>
        <taxon>Mammalia</taxon>
        <taxon>Eutheria</taxon>
        <taxon>Euarchontoglires</taxon>
        <taxon>Primates</taxon>
        <taxon>Haplorrhini</taxon>
        <taxon>Catarrhini</taxon>
        <taxon>Hominidae</taxon>
        <taxon>Homo</taxon>
    </lineage>
</organism>
<sequence length="48" mass="5447">MSMGLHDFPSIPMSPSSIQRQAMGMHTMQQDQHKSNIELFILSKITCI</sequence>